<evidence type="ECO:0000313" key="1">
    <source>
        <dbReference type="EMBL" id="MFC6763640.1"/>
    </source>
</evidence>
<gene>
    <name evidence="1" type="ORF">ACFQE6_00675</name>
</gene>
<comment type="caution">
    <text evidence="1">The sequence shown here is derived from an EMBL/GenBank/DDBJ whole genome shotgun (WGS) entry which is preliminary data.</text>
</comment>
<dbReference type="EMBL" id="JBHSWV010000007">
    <property type="protein sequence ID" value="MFC6763640.1"/>
    <property type="molecule type" value="Genomic_DNA"/>
</dbReference>
<reference evidence="1 2" key="1">
    <citation type="journal article" date="2019" name="Int. J. Syst. Evol. Microbiol.">
        <title>The Global Catalogue of Microorganisms (GCM) 10K type strain sequencing project: providing services to taxonomists for standard genome sequencing and annotation.</title>
        <authorList>
            <consortium name="The Broad Institute Genomics Platform"/>
            <consortium name="The Broad Institute Genome Sequencing Center for Infectious Disease"/>
            <person name="Wu L."/>
            <person name="Ma J."/>
        </authorList>
    </citation>
    <scope>NUCLEOTIDE SEQUENCE [LARGE SCALE GENOMIC DNA]</scope>
    <source>
        <strain evidence="1 2">LMG 29247</strain>
    </source>
</reference>
<accession>A0ABD5SGK1</accession>
<dbReference type="AlphaFoldDB" id="A0ABD5SGK1"/>
<evidence type="ECO:0000313" key="2">
    <source>
        <dbReference type="Proteomes" id="UP001596383"/>
    </source>
</evidence>
<organism evidence="1 2">
    <name type="scientific">Natrinema soli</name>
    <dbReference type="NCBI Taxonomy" id="1930624"/>
    <lineage>
        <taxon>Archaea</taxon>
        <taxon>Methanobacteriati</taxon>
        <taxon>Methanobacteriota</taxon>
        <taxon>Stenosarchaea group</taxon>
        <taxon>Halobacteria</taxon>
        <taxon>Halobacteriales</taxon>
        <taxon>Natrialbaceae</taxon>
        <taxon>Natrinema</taxon>
    </lineage>
</organism>
<dbReference type="RefSeq" id="WP_273736757.1">
    <property type="nucleotide sequence ID" value="NZ_JAQIVI010000007.1"/>
</dbReference>
<dbReference type="Proteomes" id="UP001596383">
    <property type="component" value="Unassembled WGS sequence"/>
</dbReference>
<protein>
    <submittedName>
        <fullName evidence="1">Uncharacterized protein</fullName>
    </submittedName>
</protein>
<keyword evidence="2" id="KW-1185">Reference proteome</keyword>
<name>A0ABD5SGK1_9EURY</name>
<sequence>MAKVTSSPDDYSGLMTYDYARSHEHELEAEYLTAADTGVLDLYQQDESLFIDVAVLCPTCSETLRLSAHVTEVVDSDIELPLEEADEIYD</sequence>
<proteinExistence type="predicted"/>